<sequence length="203" mass="22823">MPLSLLHPLRCCLLIVISLLSAIAFATSFNVSDAKRHAHWQSMTLTLGDERHFRAVEGHSYTDATLSVNATRDVCDLPWLEMRVTLEEHQGKSDTLNVVPALIRVDDGEIRHAVAEFITQRGDDGFYAHFYINALEAVLADMRDGEQLFLAFELSTFEQGEREPWHMTFSLDGADTALKRMQGACYSERYSDSVSTGPGRENQ</sequence>
<name>A0ABT0SN77_9GAMM</name>
<dbReference type="Proteomes" id="UP001165308">
    <property type="component" value="Unassembled WGS sequence"/>
</dbReference>
<keyword evidence="3" id="KW-1185">Reference proteome</keyword>
<dbReference type="RefSeq" id="WP_250080267.1">
    <property type="nucleotide sequence ID" value="NZ_JAMJPJ010000004.1"/>
</dbReference>
<accession>A0ABT0SN77</accession>
<evidence type="ECO:0000313" key="3">
    <source>
        <dbReference type="Proteomes" id="UP001165308"/>
    </source>
</evidence>
<dbReference type="EMBL" id="JAMJPJ010000004">
    <property type="protein sequence ID" value="MCL7929250.1"/>
    <property type="molecule type" value="Genomic_DNA"/>
</dbReference>
<gene>
    <name evidence="2" type="ORF">M8006_04505</name>
</gene>
<keyword evidence="1" id="KW-0732">Signal</keyword>
<feature type="signal peptide" evidence="1">
    <location>
        <begin position="1"/>
        <end position="26"/>
    </location>
</feature>
<comment type="caution">
    <text evidence="2">The sequence shown here is derived from an EMBL/GenBank/DDBJ whole genome shotgun (WGS) entry which is preliminary data.</text>
</comment>
<protein>
    <submittedName>
        <fullName evidence="2">Uncharacterized protein</fullName>
    </submittedName>
</protein>
<evidence type="ECO:0000256" key="1">
    <source>
        <dbReference type="SAM" id="SignalP"/>
    </source>
</evidence>
<reference evidence="2" key="1">
    <citation type="submission" date="2022-05" db="EMBL/GenBank/DDBJ databases">
        <title>Halomonas geminus sp. nov. and Halomonas llamarensis sp. nov. isolated from high-altitude salars of the Atacama Desert.</title>
        <authorList>
            <person name="Hintersatz C."/>
            <person name="Rojas L.A."/>
            <person name="Wei T.-S."/>
            <person name="Kutschke S."/>
            <person name="Lehmann F."/>
            <person name="Jain R."/>
            <person name="Pollmann K."/>
        </authorList>
    </citation>
    <scope>NUCLEOTIDE SEQUENCE</scope>
    <source>
        <strain evidence="2">ATCHA</strain>
    </source>
</reference>
<evidence type="ECO:0000313" key="2">
    <source>
        <dbReference type="EMBL" id="MCL7929250.1"/>
    </source>
</evidence>
<feature type="chain" id="PRO_5045130615" evidence="1">
    <location>
        <begin position="27"/>
        <end position="203"/>
    </location>
</feature>
<organism evidence="2 3">
    <name type="scientific">Halomonas llamarensis</name>
    <dbReference type="NCBI Taxonomy" id="2945104"/>
    <lineage>
        <taxon>Bacteria</taxon>
        <taxon>Pseudomonadati</taxon>
        <taxon>Pseudomonadota</taxon>
        <taxon>Gammaproteobacteria</taxon>
        <taxon>Oceanospirillales</taxon>
        <taxon>Halomonadaceae</taxon>
        <taxon>Halomonas</taxon>
    </lineage>
</organism>
<proteinExistence type="predicted"/>